<dbReference type="PANTHER" id="PTHR46586">
    <property type="entry name" value="ANKYRIN REPEAT-CONTAINING PROTEIN"/>
    <property type="match status" value="1"/>
</dbReference>
<gene>
    <name evidence="1" type="ORF">JKP88DRAFT_287956</name>
</gene>
<dbReference type="InterPro" id="IPR052050">
    <property type="entry name" value="SecEffector_AnkRepeat"/>
</dbReference>
<keyword evidence="2" id="KW-1185">Reference proteome</keyword>
<dbReference type="EMBL" id="JAFCMP010000084">
    <property type="protein sequence ID" value="KAG5187711.1"/>
    <property type="molecule type" value="Genomic_DNA"/>
</dbReference>
<dbReference type="Proteomes" id="UP000664859">
    <property type="component" value="Unassembled WGS sequence"/>
</dbReference>
<name>A0A835Z6N4_9STRA</name>
<reference evidence="1" key="1">
    <citation type="submission" date="2021-02" db="EMBL/GenBank/DDBJ databases">
        <title>First Annotated Genome of the Yellow-green Alga Tribonema minus.</title>
        <authorList>
            <person name="Mahan K.M."/>
        </authorList>
    </citation>
    <scope>NUCLEOTIDE SEQUENCE</scope>
    <source>
        <strain evidence="1">UTEX B ZZ1240</strain>
    </source>
</reference>
<organism evidence="1 2">
    <name type="scientific">Tribonema minus</name>
    <dbReference type="NCBI Taxonomy" id="303371"/>
    <lineage>
        <taxon>Eukaryota</taxon>
        <taxon>Sar</taxon>
        <taxon>Stramenopiles</taxon>
        <taxon>Ochrophyta</taxon>
        <taxon>PX clade</taxon>
        <taxon>Xanthophyceae</taxon>
        <taxon>Tribonematales</taxon>
        <taxon>Tribonemataceae</taxon>
        <taxon>Tribonema</taxon>
    </lineage>
</organism>
<protein>
    <recommendedName>
        <fullName evidence="3">Ankyrin repeat protein</fullName>
    </recommendedName>
</protein>
<dbReference type="SUPFAM" id="SSF48403">
    <property type="entry name" value="Ankyrin repeat"/>
    <property type="match status" value="1"/>
</dbReference>
<dbReference type="AlphaFoldDB" id="A0A835Z6N4"/>
<evidence type="ECO:0000313" key="1">
    <source>
        <dbReference type="EMBL" id="KAG5187711.1"/>
    </source>
</evidence>
<accession>A0A835Z6N4</accession>
<dbReference type="InterPro" id="IPR036770">
    <property type="entry name" value="Ankyrin_rpt-contain_sf"/>
</dbReference>
<dbReference type="Gene3D" id="1.25.40.20">
    <property type="entry name" value="Ankyrin repeat-containing domain"/>
    <property type="match status" value="1"/>
</dbReference>
<dbReference type="InterPro" id="IPR002110">
    <property type="entry name" value="Ankyrin_rpt"/>
</dbReference>
<proteinExistence type="predicted"/>
<sequence length="358" mass="38893">MQKIREGRIEVTTCDATVSGSNAHVDAARLDSGFGCRAFSDSKLATVCRDWKAHWLAAANTPNVPQRYKERTTAAELIGGSVEACEWLHDDGWPLMLGDAIAAAKRGRFEGPTLESIASAAALKGRVDMLEYLMNSGVPCDEEACESAALGGHLRALQWLRARGVPWSVETAHAAAARGDVSMLEWIKEAGGAWSQVTCACAADEGHLDVLKWLHANGCPLTELTPTRAASGGHRHVIEWAVFERGVALLPAACLNAARYGFPDLLKWLRLEMGAPWEASVYARRVCNCAAFNDCVAVLAWARANGAVWSEETVYTCVQRGSVACLRWCLEHGCPVDWELCLCWATGEVAELLMQHMP</sequence>
<dbReference type="PANTHER" id="PTHR46586:SF3">
    <property type="entry name" value="ANKYRIN REPEAT-CONTAINING PROTEIN"/>
    <property type="match status" value="1"/>
</dbReference>
<evidence type="ECO:0000313" key="2">
    <source>
        <dbReference type="Proteomes" id="UP000664859"/>
    </source>
</evidence>
<dbReference type="OrthoDB" id="63159at2759"/>
<dbReference type="Pfam" id="PF13637">
    <property type="entry name" value="Ank_4"/>
    <property type="match status" value="1"/>
</dbReference>
<comment type="caution">
    <text evidence="1">The sequence shown here is derived from an EMBL/GenBank/DDBJ whole genome shotgun (WGS) entry which is preliminary data.</text>
</comment>
<evidence type="ECO:0008006" key="3">
    <source>
        <dbReference type="Google" id="ProtNLM"/>
    </source>
</evidence>